<dbReference type="InterPro" id="IPR016181">
    <property type="entry name" value="Acyl_CoA_acyltransferase"/>
</dbReference>
<dbReference type="PANTHER" id="PTHR47403:SF6">
    <property type="entry name" value="N-ACETYLTRANSFERASE DOMAIN-CONTAINING PROTEIN"/>
    <property type="match status" value="1"/>
</dbReference>
<dbReference type="OrthoDB" id="8889733at2759"/>
<evidence type="ECO:0000313" key="2">
    <source>
        <dbReference type="Proteomes" id="UP000838412"/>
    </source>
</evidence>
<protein>
    <submittedName>
        <fullName evidence="1">NAT16 protein</fullName>
    </submittedName>
</protein>
<sequence>MAMTRGDPSFRLACHGDYDAVMRMSEGIYEGTDYLPAFFHSYIDDPDVTVFLAAVGDQVVGLRASKFTESGTVFIVKAARVAPDWRGQGVDRKIPCTKRTLHRVTRADPVSGGDRTLPQLASTGYDRLTGMSCLFGPQTVTSVRLCGNGFLPKAWNGYEGEPVILVDWDPYNF</sequence>
<dbReference type="AlphaFoldDB" id="A0A8S4MN39"/>
<dbReference type="EMBL" id="CAKMNS010000213">
    <property type="protein sequence ID" value="CAH1277247.1"/>
    <property type="molecule type" value="Genomic_DNA"/>
</dbReference>
<name>A0A8S4MN39_BRALA</name>
<dbReference type="Gene3D" id="3.40.630.30">
    <property type="match status" value="1"/>
</dbReference>
<dbReference type="SUPFAM" id="SSF55729">
    <property type="entry name" value="Acyl-CoA N-acyltransferases (Nat)"/>
    <property type="match status" value="1"/>
</dbReference>
<proteinExistence type="predicted"/>
<reference evidence="1" key="1">
    <citation type="submission" date="2022-01" db="EMBL/GenBank/DDBJ databases">
        <authorList>
            <person name="Braso-Vives M."/>
        </authorList>
    </citation>
    <scope>NUCLEOTIDE SEQUENCE</scope>
</reference>
<evidence type="ECO:0000313" key="1">
    <source>
        <dbReference type="EMBL" id="CAH1277247.1"/>
    </source>
</evidence>
<keyword evidence="2" id="KW-1185">Reference proteome</keyword>
<accession>A0A8S4MN39</accession>
<gene>
    <name evidence="1" type="primary">NAT16</name>
    <name evidence="1" type="ORF">BLAG_LOCUS26070</name>
</gene>
<dbReference type="Proteomes" id="UP000838412">
    <property type="component" value="Unassembled WGS sequence"/>
</dbReference>
<dbReference type="PANTHER" id="PTHR47403">
    <property type="entry name" value="LOC100145250 PROTEIN"/>
    <property type="match status" value="1"/>
</dbReference>
<comment type="caution">
    <text evidence="1">The sequence shown here is derived from an EMBL/GenBank/DDBJ whole genome shotgun (WGS) entry which is preliminary data.</text>
</comment>
<organism evidence="1 2">
    <name type="scientific">Branchiostoma lanceolatum</name>
    <name type="common">Common lancelet</name>
    <name type="synonym">Amphioxus lanceolatum</name>
    <dbReference type="NCBI Taxonomy" id="7740"/>
    <lineage>
        <taxon>Eukaryota</taxon>
        <taxon>Metazoa</taxon>
        <taxon>Chordata</taxon>
        <taxon>Cephalochordata</taxon>
        <taxon>Leptocardii</taxon>
        <taxon>Amphioxiformes</taxon>
        <taxon>Branchiostomatidae</taxon>
        <taxon>Branchiostoma</taxon>
    </lineage>
</organism>